<feature type="transmembrane region" description="Helical" evidence="1">
    <location>
        <begin position="59"/>
        <end position="84"/>
    </location>
</feature>
<reference evidence="2 3" key="1">
    <citation type="submission" date="2022-07" db="EMBL/GenBank/DDBJ databases">
        <title>Pantoea trifolii sp. nov. isolated from root nodules of Trifolium rubens.</title>
        <authorList>
            <person name="Kalita M."/>
            <person name="Wdowiak-Wrobel S."/>
            <person name="Marek-Kozaczuk M."/>
            <person name="Palusinska-Szysz M."/>
            <person name="Sokolowski W."/>
            <person name="Coutinho T."/>
            <person name="Hlahane L."/>
        </authorList>
    </citation>
    <scope>NUCLEOTIDE SEQUENCE [LARGE SCALE GENOMIC DNA]</scope>
    <source>
        <strain evidence="2 3">MMK2</strain>
    </source>
</reference>
<feature type="transmembrane region" description="Helical" evidence="1">
    <location>
        <begin position="28"/>
        <end position="53"/>
    </location>
</feature>
<evidence type="ECO:0000256" key="1">
    <source>
        <dbReference type="SAM" id="Phobius"/>
    </source>
</evidence>
<dbReference type="Pfam" id="PF05656">
    <property type="entry name" value="DUF805"/>
    <property type="match status" value="1"/>
</dbReference>
<dbReference type="PANTHER" id="PTHR34980:SF2">
    <property type="entry name" value="INNER MEMBRANE PROTEIN YHAH-RELATED"/>
    <property type="match status" value="1"/>
</dbReference>
<comment type="caution">
    <text evidence="2">The sequence shown here is derived from an EMBL/GenBank/DDBJ whole genome shotgun (WGS) entry which is preliminary data.</text>
</comment>
<name>A0ABT1VKQ0_9GAMM</name>
<keyword evidence="1" id="KW-0472">Membrane</keyword>
<proteinExistence type="predicted"/>
<accession>A0ABT1VKQ0</accession>
<keyword evidence="1" id="KW-1133">Transmembrane helix</keyword>
<dbReference type="PANTHER" id="PTHR34980">
    <property type="entry name" value="INNER MEMBRANE PROTEIN-RELATED-RELATED"/>
    <property type="match status" value="1"/>
</dbReference>
<keyword evidence="1" id="KW-0812">Transmembrane</keyword>
<protein>
    <submittedName>
        <fullName evidence="2">DUF805 domain-containing protein</fullName>
    </submittedName>
</protein>
<evidence type="ECO:0000313" key="2">
    <source>
        <dbReference type="EMBL" id="MCQ8228103.1"/>
    </source>
</evidence>
<organism evidence="2 3">
    <name type="scientific">Pantoea trifolii</name>
    <dbReference type="NCBI Taxonomy" id="2968030"/>
    <lineage>
        <taxon>Bacteria</taxon>
        <taxon>Pseudomonadati</taxon>
        <taxon>Pseudomonadota</taxon>
        <taxon>Gammaproteobacteria</taxon>
        <taxon>Enterobacterales</taxon>
        <taxon>Erwiniaceae</taxon>
        <taxon>Pantoea</taxon>
    </lineage>
</organism>
<dbReference type="RefSeq" id="WP_256696707.1">
    <property type="nucleotide sequence ID" value="NZ_JANIES010000001.1"/>
</dbReference>
<feature type="transmembrane region" description="Helical" evidence="1">
    <location>
        <begin position="96"/>
        <end position="117"/>
    </location>
</feature>
<dbReference type="Proteomes" id="UP001300015">
    <property type="component" value="Unassembled WGS sequence"/>
</dbReference>
<dbReference type="InterPro" id="IPR008523">
    <property type="entry name" value="DUF805"/>
</dbReference>
<evidence type="ECO:0000313" key="3">
    <source>
        <dbReference type="Proteomes" id="UP001300015"/>
    </source>
</evidence>
<feature type="transmembrane region" description="Helical" evidence="1">
    <location>
        <begin position="129"/>
        <end position="151"/>
    </location>
</feature>
<gene>
    <name evidence="2" type="ORF">NQH49_11520</name>
</gene>
<sequence>MIRCIIRCYTGGWRNIFNYKGCASRKEFWGFILINLLALNLYSAITGMLTLTGNGIIDILLYLSMGFSLQLLFISILIIPVMSLGVRRMHDIGRSGWWFSSLLLSNIFIIPAFLGALVSSIANHFSWDIALSISIWASLVLNLSVIFYLTYLCCKPSVRPSPLPH</sequence>
<keyword evidence="3" id="KW-1185">Reference proteome</keyword>
<dbReference type="EMBL" id="JANIET010000001">
    <property type="protein sequence ID" value="MCQ8228103.1"/>
    <property type="molecule type" value="Genomic_DNA"/>
</dbReference>